<feature type="region of interest" description="Disordered" evidence="6">
    <location>
        <begin position="232"/>
        <end position="277"/>
    </location>
</feature>
<evidence type="ECO:0000256" key="1">
    <source>
        <dbReference type="ARBA" id="ARBA00004651"/>
    </source>
</evidence>
<feature type="transmembrane region" description="Helical" evidence="7">
    <location>
        <begin position="37"/>
        <end position="62"/>
    </location>
</feature>
<keyword evidence="10" id="KW-1185">Reference proteome</keyword>
<dbReference type="InterPro" id="IPR052218">
    <property type="entry name" value="Preflagellin_Peptidase"/>
</dbReference>
<evidence type="ECO:0000313" key="9">
    <source>
        <dbReference type="EMBL" id="QSG10355.1"/>
    </source>
</evidence>
<feature type="transmembrane region" description="Helical" evidence="7">
    <location>
        <begin position="318"/>
        <end position="341"/>
    </location>
</feature>
<evidence type="ECO:0000256" key="7">
    <source>
        <dbReference type="SAM" id="Phobius"/>
    </source>
</evidence>
<evidence type="ECO:0000313" key="10">
    <source>
        <dbReference type="Proteomes" id="UP000662973"/>
    </source>
</evidence>
<dbReference type="Pfam" id="PF01478">
    <property type="entry name" value="Peptidase_A24"/>
    <property type="match status" value="1"/>
</dbReference>
<keyword evidence="2" id="KW-1003">Cell membrane</keyword>
<feature type="domain" description="Prepilin type IV endopeptidase peptidase" evidence="8">
    <location>
        <begin position="13"/>
        <end position="160"/>
    </location>
</feature>
<comment type="subcellular location">
    <subcellularLocation>
        <location evidence="1">Cell membrane</location>
        <topology evidence="1">Multi-pass membrane protein</topology>
    </subcellularLocation>
</comment>
<dbReference type="GeneID" id="68853572"/>
<dbReference type="KEGG" id="hds:HSR122_2986"/>
<keyword evidence="5 7" id="KW-0472">Membrane</keyword>
<keyword evidence="4 7" id="KW-1133">Transmembrane helix</keyword>
<dbReference type="EMBL" id="CP064788">
    <property type="protein sequence ID" value="QSG10355.1"/>
    <property type="molecule type" value="Genomic_DNA"/>
</dbReference>
<dbReference type="RefSeq" id="WP_229110494.1">
    <property type="nucleotide sequence ID" value="NZ_CP064788.1"/>
</dbReference>
<feature type="transmembrane region" description="Helical" evidence="7">
    <location>
        <begin position="142"/>
        <end position="163"/>
    </location>
</feature>
<evidence type="ECO:0000256" key="5">
    <source>
        <dbReference type="ARBA" id="ARBA00023136"/>
    </source>
</evidence>
<dbReference type="GO" id="GO:0004190">
    <property type="term" value="F:aspartic-type endopeptidase activity"/>
    <property type="evidence" value="ECO:0007669"/>
    <property type="project" value="InterPro"/>
</dbReference>
<evidence type="ECO:0000256" key="2">
    <source>
        <dbReference type="ARBA" id="ARBA00022475"/>
    </source>
</evidence>
<organism evidence="9 10">
    <name type="scientific">Halapricum desulfuricans</name>
    <dbReference type="NCBI Taxonomy" id="2841257"/>
    <lineage>
        <taxon>Archaea</taxon>
        <taxon>Methanobacteriati</taxon>
        <taxon>Methanobacteriota</taxon>
        <taxon>Stenosarchaea group</taxon>
        <taxon>Halobacteria</taxon>
        <taxon>Halobacteriales</taxon>
        <taxon>Haloarculaceae</taxon>
        <taxon>Halapricum</taxon>
    </lineage>
</organism>
<dbReference type="Proteomes" id="UP000662973">
    <property type="component" value="Chromosome"/>
</dbReference>
<evidence type="ECO:0000259" key="8">
    <source>
        <dbReference type="Pfam" id="PF01478"/>
    </source>
</evidence>
<dbReference type="PANTHER" id="PTHR36506:SF1">
    <property type="entry name" value="PREFLAGELLIN PEPTIDASE"/>
    <property type="match status" value="1"/>
</dbReference>
<protein>
    <submittedName>
        <fullName evidence="9">Peptidase A24A, prepilin type IV</fullName>
    </submittedName>
</protein>
<proteinExistence type="predicted"/>
<accession>A0A897NFZ2</accession>
<dbReference type="AlphaFoldDB" id="A0A897NFZ2"/>
<name>A0A897NFZ2_9EURY</name>
<evidence type="ECO:0000256" key="4">
    <source>
        <dbReference type="ARBA" id="ARBA00022989"/>
    </source>
</evidence>
<gene>
    <name evidence="9" type="primary">flaK2</name>
    <name evidence="9" type="ORF">HSR122_2986</name>
</gene>
<dbReference type="InterPro" id="IPR000045">
    <property type="entry name" value="Prepilin_IV_endopep_pep"/>
</dbReference>
<dbReference type="GO" id="GO:0005886">
    <property type="term" value="C:plasma membrane"/>
    <property type="evidence" value="ECO:0007669"/>
    <property type="project" value="UniProtKB-SubCell"/>
</dbReference>
<keyword evidence="3 7" id="KW-0812">Transmembrane</keyword>
<dbReference type="PANTHER" id="PTHR36506">
    <property type="entry name" value="PREFLAGELLIN PEPTIDASE"/>
    <property type="match status" value="1"/>
</dbReference>
<evidence type="ECO:0000256" key="3">
    <source>
        <dbReference type="ARBA" id="ARBA00022692"/>
    </source>
</evidence>
<evidence type="ECO:0000256" key="6">
    <source>
        <dbReference type="SAM" id="MobiDB-lite"/>
    </source>
</evidence>
<reference evidence="9 10" key="1">
    <citation type="submission" date="2020-11" db="EMBL/GenBank/DDBJ databases">
        <title>Carbohydrate-dependent, anaerobic sulfur respiration: A novel catabolism in halophilic archaea.</title>
        <authorList>
            <person name="Sorokin D.Y."/>
            <person name="Messina E."/>
            <person name="Smedile F."/>
            <person name="La Cono V."/>
            <person name="Hallsworth J.E."/>
            <person name="Yakimov M.M."/>
        </authorList>
    </citation>
    <scope>NUCLEOTIDE SEQUENCE [LARGE SCALE GENOMIC DNA]</scope>
    <source>
        <strain evidence="9 10">HSR12-2</strain>
    </source>
</reference>
<feature type="transmembrane region" description="Helical" evidence="7">
    <location>
        <begin position="114"/>
        <end position="130"/>
    </location>
</feature>
<dbReference type="Gene3D" id="1.20.120.1220">
    <property type="match status" value="1"/>
</dbReference>
<sequence>MYAAAITDLLRLIAVPVLGWAAVRDLETRRVPNETWLPLIGLGVALLLWDGLAVWIDTAWMLTIDGLKVGVEAWSAGETARSLALRSAISVGFLVPFAYAFWWFGGFGGADAKALMALAVLFPTYPVFYFPSLTLPRFEATLGVFALTILSNTVLVGAVYPIALAGRNLLQGAVSRMMVVGRPVAVETLPRRYGRLLERPEGFTRRGMDLDVLRMYFSWRGLTLAQLRGDPERYRDPASLPSEPNDPGDGTVPEGDRSLVRTDGGREQDGREDDPWGADAFFEDIGGPIYGTDAEELRAGLTLLATSERVWYSPGLPFIVPMFGGLVASLLAGDVLVWLLLQAGLG</sequence>
<feature type="transmembrane region" description="Helical" evidence="7">
    <location>
        <begin position="83"/>
        <end position="102"/>
    </location>
</feature>
<feature type="compositionally biased region" description="Basic and acidic residues" evidence="6">
    <location>
        <begin position="254"/>
        <end position="269"/>
    </location>
</feature>